<dbReference type="Gene3D" id="1.10.760.10">
    <property type="entry name" value="Cytochrome c-like domain"/>
    <property type="match status" value="1"/>
</dbReference>
<name>A0A7C5N3J1_9GAMM</name>
<dbReference type="AlphaFoldDB" id="A0A7C5N3J1"/>
<protein>
    <submittedName>
        <fullName evidence="7">Cytochrome c</fullName>
    </submittedName>
</protein>
<proteinExistence type="predicted"/>
<accession>A0A7C5N3J1</accession>
<keyword evidence="2 4" id="KW-0479">Metal-binding</keyword>
<feature type="chain" id="PRO_5027589469" evidence="5">
    <location>
        <begin position="26"/>
        <end position="127"/>
    </location>
</feature>
<keyword evidence="3 4" id="KW-0408">Iron</keyword>
<organism evidence="7">
    <name type="scientific">Thiolapillus brandeum</name>
    <dbReference type="NCBI Taxonomy" id="1076588"/>
    <lineage>
        <taxon>Bacteria</taxon>
        <taxon>Pseudomonadati</taxon>
        <taxon>Pseudomonadota</taxon>
        <taxon>Gammaproteobacteria</taxon>
        <taxon>Chromatiales</taxon>
        <taxon>Sedimenticolaceae</taxon>
        <taxon>Thiolapillus</taxon>
    </lineage>
</organism>
<evidence type="ECO:0000256" key="4">
    <source>
        <dbReference type="PROSITE-ProRule" id="PRU00433"/>
    </source>
</evidence>
<dbReference type="InterPro" id="IPR036909">
    <property type="entry name" value="Cyt_c-like_dom_sf"/>
</dbReference>
<evidence type="ECO:0000256" key="2">
    <source>
        <dbReference type="ARBA" id="ARBA00022723"/>
    </source>
</evidence>
<evidence type="ECO:0000313" key="7">
    <source>
        <dbReference type="EMBL" id="HHH13803.1"/>
    </source>
</evidence>
<dbReference type="SUPFAM" id="SSF46626">
    <property type="entry name" value="Cytochrome c"/>
    <property type="match status" value="1"/>
</dbReference>
<feature type="domain" description="Cytochrome c" evidence="6">
    <location>
        <begin position="26"/>
        <end position="126"/>
    </location>
</feature>
<evidence type="ECO:0000256" key="1">
    <source>
        <dbReference type="ARBA" id="ARBA00022617"/>
    </source>
</evidence>
<dbReference type="InterPro" id="IPR009056">
    <property type="entry name" value="Cyt_c-like_dom"/>
</dbReference>
<dbReference type="GO" id="GO:0020037">
    <property type="term" value="F:heme binding"/>
    <property type="evidence" value="ECO:0007669"/>
    <property type="project" value="InterPro"/>
</dbReference>
<reference evidence="7" key="1">
    <citation type="journal article" date="2020" name="mSystems">
        <title>Genome- and Community-Level Interaction Insights into Carbon Utilization and Element Cycling Functions of Hydrothermarchaeota in Hydrothermal Sediment.</title>
        <authorList>
            <person name="Zhou Z."/>
            <person name="Liu Y."/>
            <person name="Xu W."/>
            <person name="Pan J."/>
            <person name="Luo Z.H."/>
            <person name="Li M."/>
        </authorList>
    </citation>
    <scope>NUCLEOTIDE SEQUENCE [LARGE SCALE GENOMIC DNA]</scope>
    <source>
        <strain evidence="7">HyVt-535</strain>
    </source>
</reference>
<sequence>MTNKPILQPLGIALTLSLCTPLVLAGDAAAGKALYDGKGACASCHGANGAGDGPAAAALNPKPASFAAGTFRLDTDGDGKTGTDADLANVIRNGAGKYGGNPAMPARGDFSDADIANLVAYIRSLTK</sequence>
<feature type="signal peptide" evidence="5">
    <location>
        <begin position="1"/>
        <end position="25"/>
    </location>
</feature>
<dbReference type="Pfam" id="PF00034">
    <property type="entry name" value="Cytochrom_C"/>
    <property type="match status" value="1"/>
</dbReference>
<evidence type="ECO:0000256" key="3">
    <source>
        <dbReference type="ARBA" id="ARBA00023004"/>
    </source>
</evidence>
<dbReference type="EMBL" id="DROM01000370">
    <property type="protein sequence ID" value="HHH13803.1"/>
    <property type="molecule type" value="Genomic_DNA"/>
</dbReference>
<dbReference type="GO" id="GO:0009055">
    <property type="term" value="F:electron transfer activity"/>
    <property type="evidence" value="ECO:0007669"/>
    <property type="project" value="InterPro"/>
</dbReference>
<dbReference type="PROSITE" id="PS51007">
    <property type="entry name" value="CYTC"/>
    <property type="match status" value="1"/>
</dbReference>
<gene>
    <name evidence="7" type="ORF">ENJ98_06155</name>
</gene>
<dbReference type="Proteomes" id="UP000886100">
    <property type="component" value="Unassembled WGS sequence"/>
</dbReference>
<comment type="caution">
    <text evidence="7">The sequence shown here is derived from an EMBL/GenBank/DDBJ whole genome shotgun (WGS) entry which is preliminary data.</text>
</comment>
<dbReference type="GO" id="GO:0046872">
    <property type="term" value="F:metal ion binding"/>
    <property type="evidence" value="ECO:0007669"/>
    <property type="project" value="UniProtKB-KW"/>
</dbReference>
<keyword evidence="5" id="KW-0732">Signal</keyword>
<evidence type="ECO:0000259" key="6">
    <source>
        <dbReference type="PROSITE" id="PS51007"/>
    </source>
</evidence>
<keyword evidence="1 4" id="KW-0349">Heme</keyword>
<evidence type="ECO:0000256" key="5">
    <source>
        <dbReference type="SAM" id="SignalP"/>
    </source>
</evidence>